<evidence type="ECO:0000259" key="7">
    <source>
        <dbReference type="PROSITE" id="PS51007"/>
    </source>
</evidence>
<feature type="transmembrane region" description="Helical" evidence="6">
    <location>
        <begin position="893"/>
        <end position="911"/>
    </location>
</feature>
<dbReference type="RefSeq" id="WP_289829658.1">
    <property type="nucleotide sequence ID" value="NZ_JAUEDK010000013.1"/>
</dbReference>
<dbReference type="Proteomes" id="UP001168540">
    <property type="component" value="Unassembled WGS sequence"/>
</dbReference>
<feature type="transmembrane region" description="Helical" evidence="6">
    <location>
        <begin position="944"/>
        <end position="967"/>
    </location>
</feature>
<evidence type="ECO:0000313" key="9">
    <source>
        <dbReference type="Proteomes" id="UP001168540"/>
    </source>
</evidence>
<evidence type="ECO:0000313" key="8">
    <source>
        <dbReference type="EMBL" id="MDN0075065.1"/>
    </source>
</evidence>
<evidence type="ECO:0000256" key="3">
    <source>
        <dbReference type="ARBA" id="ARBA00023004"/>
    </source>
</evidence>
<dbReference type="InterPro" id="IPR009056">
    <property type="entry name" value="Cyt_c-like_dom"/>
</dbReference>
<evidence type="ECO:0000256" key="4">
    <source>
        <dbReference type="PROSITE-ProRule" id="PRU00433"/>
    </source>
</evidence>
<feature type="transmembrane region" description="Helical" evidence="6">
    <location>
        <begin position="917"/>
        <end position="937"/>
    </location>
</feature>
<evidence type="ECO:0000256" key="5">
    <source>
        <dbReference type="SAM" id="MobiDB-lite"/>
    </source>
</evidence>
<keyword evidence="6" id="KW-0812">Transmembrane</keyword>
<proteinExistence type="predicted"/>
<sequence>MHLQPDSGNHESQHRIRTARRSLVMVGFLAIAFATMSQSAPSMLAVSATSAASPALGASVPGYADLQMLNQAREAYPAASIAPRPVSGGRFESEAETGAPTDEAAGGHTMLGVKLNRRKEQCFPTETRNLFSEVDKVIVGNDPAPRPMDYSNGEVVPPEARNAIKGQNTWMLWGEGNEAFWDWVQQNGYGIADFLILLDSRKRDTRFADAGLMNQPGMIKRDQPLRGLGIYIDQGDGDKVKMTAPKGDINSETHKLEELVKAPANHTGKQYREFFEIGDEGLYKQTITQLANDGVDPRVYGYPSGIVGLRLMLNPDFFGKSKAAEEARRYWQEQVVKDNGARYYSRTEDSIHADPKLVRPFRVSMACSFCHVGPHPLAPPQDLNHPAWGNMSSTIGNQYWTPSQIFSNIKREDSFLWQFVASQQPGTIDTSLVATDHINNPNTINAIFEINARLARADLNPPEHQSDVNMLLRGIEDAPLFNLNPRHTPRVLLDGADSIGVEGALLRVYLNIGAYSEQWRRVQNTIIGFTPQRPFDLPTIRAKSIYWDTTEHYRVSELESFFTYVSKTGANVTQPMKLESTADGRQRIERDRADIRPGREVFLQHCAVCHSSKQPPGQQLTFSRSWRTAPGGPEKLTLPMDFADWEAFKRSGPYLAYVERLLDYMKLEAKQGHDLFQDNYLSTDIRVPITLVGTNSQRAVATNAMRGQVWDNFSSDTYKSLPAVGLVHFFNPFKSDRGVDEWGNNDAYAPPAGGPGYYRPASLVSLWATAPLLHNNALGIYNHNPSVKRRLDAFDDAIDKLLTNNKRANGSGISGDFRQKFADAGVAGKLGFRDVGFIYRTTADSYLDFRRPFIRPLLNGVLGETTTSFLSLYLWLTLAAIALLLVFVGRGRLAGSLLALLAIIVAALLRGSGVDTIYPWLWIIPALALIGGGLFFLRPDARDAMRWFFGTGALAFLIIGGFARAFVDGEVSDIRFGPIPKGTPVNLIMNINPEAPTLDLFNAASGLLRGILRVRKDNLTDETHHPPFAALAAFQEEAGPALLKASKCPDFVLDRGHWFGEALSGEQKRQLKAFLETF</sequence>
<evidence type="ECO:0000256" key="1">
    <source>
        <dbReference type="ARBA" id="ARBA00022617"/>
    </source>
</evidence>
<accession>A0ABT7XMW3</accession>
<feature type="transmembrane region" description="Helical" evidence="6">
    <location>
        <begin position="869"/>
        <end position="888"/>
    </location>
</feature>
<comment type="caution">
    <text evidence="8">The sequence shown here is derived from an EMBL/GenBank/DDBJ whole genome shotgun (WGS) entry which is preliminary data.</text>
</comment>
<gene>
    <name evidence="8" type="ORF">QU481_09170</name>
</gene>
<keyword evidence="3 4" id="KW-0408">Iron</keyword>
<name>A0ABT7XMW3_9NEIS</name>
<keyword evidence="6" id="KW-1133">Transmembrane helix</keyword>
<keyword evidence="9" id="KW-1185">Reference proteome</keyword>
<keyword evidence="6" id="KW-0472">Membrane</keyword>
<reference evidence="8" key="1">
    <citation type="submission" date="2023-06" db="EMBL/GenBank/DDBJ databases">
        <authorList>
            <person name="Zhang S."/>
        </authorList>
    </citation>
    <scope>NUCLEOTIDE SEQUENCE</scope>
    <source>
        <strain evidence="8">SG2303</strain>
    </source>
</reference>
<evidence type="ECO:0000256" key="2">
    <source>
        <dbReference type="ARBA" id="ARBA00022723"/>
    </source>
</evidence>
<organism evidence="8 9">
    <name type="scientific">Crenobacter oryzisoli</name>
    <dbReference type="NCBI Taxonomy" id="3056844"/>
    <lineage>
        <taxon>Bacteria</taxon>
        <taxon>Pseudomonadati</taxon>
        <taxon>Pseudomonadota</taxon>
        <taxon>Betaproteobacteria</taxon>
        <taxon>Neisseriales</taxon>
        <taxon>Neisseriaceae</taxon>
        <taxon>Crenobacter</taxon>
    </lineage>
</organism>
<feature type="region of interest" description="Disordered" evidence="5">
    <location>
        <begin position="86"/>
        <end position="108"/>
    </location>
</feature>
<protein>
    <recommendedName>
        <fullName evidence="7">Cytochrome c domain-containing protein</fullName>
    </recommendedName>
</protein>
<dbReference type="EMBL" id="JAUEDK010000013">
    <property type="protein sequence ID" value="MDN0075065.1"/>
    <property type="molecule type" value="Genomic_DNA"/>
</dbReference>
<keyword evidence="1 4" id="KW-0349">Heme</keyword>
<keyword evidence="2 4" id="KW-0479">Metal-binding</keyword>
<evidence type="ECO:0000256" key="6">
    <source>
        <dbReference type="SAM" id="Phobius"/>
    </source>
</evidence>
<dbReference type="SUPFAM" id="SSF46626">
    <property type="entry name" value="Cytochrome c"/>
    <property type="match status" value="1"/>
</dbReference>
<dbReference type="PROSITE" id="PS51007">
    <property type="entry name" value="CYTC"/>
    <property type="match status" value="1"/>
</dbReference>
<feature type="domain" description="Cytochrome c" evidence="7">
    <location>
        <begin position="593"/>
        <end position="696"/>
    </location>
</feature>
<dbReference type="InterPro" id="IPR036909">
    <property type="entry name" value="Cyt_c-like_dom_sf"/>
</dbReference>